<reference evidence="5 6" key="1">
    <citation type="submission" date="2016-11" db="EMBL/GenBank/DDBJ databases">
        <authorList>
            <person name="Jaros S."/>
            <person name="Januszkiewicz K."/>
            <person name="Wedrychowicz H."/>
        </authorList>
    </citation>
    <scope>NUCLEOTIDE SEQUENCE [LARGE SCALE GENOMIC DNA]</scope>
    <source>
        <strain evidence="5 6">DSM 28715</strain>
    </source>
</reference>
<dbReference type="PANTHER" id="PTHR43423:SF1">
    <property type="entry name" value="ABC TRANSPORTER I FAMILY MEMBER 17"/>
    <property type="match status" value="1"/>
</dbReference>
<keyword evidence="2" id="KW-0547">Nucleotide-binding</keyword>
<dbReference type="OrthoDB" id="9802264at2"/>
<keyword evidence="1" id="KW-0813">Transport</keyword>
<dbReference type="InterPro" id="IPR027417">
    <property type="entry name" value="P-loop_NTPase"/>
</dbReference>
<dbReference type="InterPro" id="IPR017871">
    <property type="entry name" value="ABC_transporter-like_CS"/>
</dbReference>
<name>A0A1M5MHX7_9RHOB</name>
<feature type="domain" description="ABC transporter" evidence="4">
    <location>
        <begin position="21"/>
        <end position="241"/>
    </location>
</feature>
<dbReference type="EMBL" id="FQXB01000001">
    <property type="protein sequence ID" value="SHG76895.1"/>
    <property type="molecule type" value="Genomic_DNA"/>
</dbReference>
<dbReference type="GO" id="GO:0005524">
    <property type="term" value="F:ATP binding"/>
    <property type="evidence" value="ECO:0007669"/>
    <property type="project" value="UniProtKB-KW"/>
</dbReference>
<proteinExistence type="predicted"/>
<sequence length="247" mass="26473">MSESAEVVPIRPSIRLDTDALTLTDIRLSHEGRNLLDGVIAEISSNGITTLIGPNGAGKSLLLRVIMDLVKPTSGVVEFGDGFEHPALVFQRPILLRRSVRANLNHALKLAKVPKADRSGRLAELLVAADLTRLAENPARALSGGEQQRLSIVRALASNPSLLLLDEPTASLDPSATKAIEDLIRNTSAAGVKIILVTHNRAQAKRLADDVLFLHQGKIAEHTLAEKFFQAPQSDAAKGYLAGDLLL</sequence>
<keyword evidence="6" id="KW-1185">Reference proteome</keyword>
<evidence type="ECO:0000256" key="1">
    <source>
        <dbReference type="ARBA" id="ARBA00022448"/>
    </source>
</evidence>
<evidence type="ECO:0000313" key="5">
    <source>
        <dbReference type="EMBL" id="SHG76895.1"/>
    </source>
</evidence>
<dbReference type="STRING" id="1508389.SAMN05444003_0840"/>
<dbReference type="Proteomes" id="UP000184074">
    <property type="component" value="Unassembled WGS sequence"/>
</dbReference>
<dbReference type="SUPFAM" id="SSF52540">
    <property type="entry name" value="P-loop containing nucleoside triphosphate hydrolases"/>
    <property type="match status" value="1"/>
</dbReference>
<evidence type="ECO:0000256" key="3">
    <source>
        <dbReference type="ARBA" id="ARBA00022840"/>
    </source>
</evidence>
<evidence type="ECO:0000259" key="4">
    <source>
        <dbReference type="PROSITE" id="PS50893"/>
    </source>
</evidence>
<protein>
    <submittedName>
        <fullName evidence="5">Tungstate transport system ATP-binding protein</fullName>
    </submittedName>
</protein>
<dbReference type="RefSeq" id="WP_072899537.1">
    <property type="nucleotide sequence ID" value="NZ_FQXB01000001.1"/>
</dbReference>
<evidence type="ECO:0000256" key="2">
    <source>
        <dbReference type="ARBA" id="ARBA00022741"/>
    </source>
</evidence>
<dbReference type="PROSITE" id="PS00211">
    <property type="entry name" value="ABC_TRANSPORTER_1"/>
    <property type="match status" value="1"/>
</dbReference>
<accession>A0A1M5MHX7</accession>
<dbReference type="PROSITE" id="PS50893">
    <property type="entry name" value="ABC_TRANSPORTER_2"/>
    <property type="match status" value="1"/>
</dbReference>
<gene>
    <name evidence="5" type="ORF">SAMN05444003_0840</name>
</gene>
<dbReference type="InterPro" id="IPR003593">
    <property type="entry name" value="AAA+_ATPase"/>
</dbReference>
<dbReference type="Pfam" id="PF00005">
    <property type="entry name" value="ABC_tran"/>
    <property type="match status" value="1"/>
</dbReference>
<dbReference type="SMART" id="SM00382">
    <property type="entry name" value="AAA"/>
    <property type="match status" value="1"/>
</dbReference>
<dbReference type="InterPro" id="IPR003439">
    <property type="entry name" value="ABC_transporter-like_ATP-bd"/>
</dbReference>
<organism evidence="5 6">
    <name type="scientific">Cognatiyoonia sediminum</name>
    <dbReference type="NCBI Taxonomy" id="1508389"/>
    <lineage>
        <taxon>Bacteria</taxon>
        <taxon>Pseudomonadati</taxon>
        <taxon>Pseudomonadota</taxon>
        <taxon>Alphaproteobacteria</taxon>
        <taxon>Rhodobacterales</taxon>
        <taxon>Paracoccaceae</taxon>
        <taxon>Cognatiyoonia</taxon>
    </lineage>
</organism>
<dbReference type="Gene3D" id="3.40.50.300">
    <property type="entry name" value="P-loop containing nucleotide triphosphate hydrolases"/>
    <property type="match status" value="1"/>
</dbReference>
<dbReference type="GO" id="GO:0016887">
    <property type="term" value="F:ATP hydrolysis activity"/>
    <property type="evidence" value="ECO:0007669"/>
    <property type="project" value="InterPro"/>
</dbReference>
<dbReference type="AlphaFoldDB" id="A0A1M5MHX7"/>
<keyword evidence="3 5" id="KW-0067">ATP-binding</keyword>
<dbReference type="PANTHER" id="PTHR43423">
    <property type="entry name" value="ABC TRANSPORTER I FAMILY MEMBER 17"/>
    <property type="match status" value="1"/>
</dbReference>
<evidence type="ECO:0000313" key="6">
    <source>
        <dbReference type="Proteomes" id="UP000184074"/>
    </source>
</evidence>